<sequence length="95" mass="10123">MLVSNSKEVRFKALGGRGTGWLATESTLRSAGTLLSRVRVPPSAPWPDGELGSLRLPCCGLAIQKPNLSFKAPETAHSVTAVTVAFLDQWLANMS</sequence>
<protein>
    <submittedName>
        <fullName evidence="1">Uncharacterized protein</fullName>
    </submittedName>
</protein>
<dbReference type="AlphaFoldDB" id="A0AAV4AN66"/>
<evidence type="ECO:0000313" key="2">
    <source>
        <dbReference type="Proteomes" id="UP000735302"/>
    </source>
</evidence>
<gene>
    <name evidence="1" type="ORF">PoB_003451600</name>
</gene>
<proteinExistence type="predicted"/>
<dbReference type="Proteomes" id="UP000735302">
    <property type="component" value="Unassembled WGS sequence"/>
</dbReference>
<evidence type="ECO:0000313" key="1">
    <source>
        <dbReference type="EMBL" id="GFO08011.1"/>
    </source>
</evidence>
<name>A0AAV4AN66_9GAST</name>
<reference evidence="1 2" key="1">
    <citation type="journal article" date="2021" name="Elife">
        <title>Chloroplast acquisition without the gene transfer in kleptoplastic sea slugs, Plakobranchus ocellatus.</title>
        <authorList>
            <person name="Maeda T."/>
            <person name="Takahashi S."/>
            <person name="Yoshida T."/>
            <person name="Shimamura S."/>
            <person name="Takaki Y."/>
            <person name="Nagai Y."/>
            <person name="Toyoda A."/>
            <person name="Suzuki Y."/>
            <person name="Arimoto A."/>
            <person name="Ishii H."/>
            <person name="Satoh N."/>
            <person name="Nishiyama T."/>
            <person name="Hasebe M."/>
            <person name="Maruyama T."/>
            <person name="Minagawa J."/>
            <person name="Obokata J."/>
            <person name="Shigenobu S."/>
        </authorList>
    </citation>
    <scope>NUCLEOTIDE SEQUENCE [LARGE SCALE GENOMIC DNA]</scope>
</reference>
<organism evidence="1 2">
    <name type="scientific">Plakobranchus ocellatus</name>
    <dbReference type="NCBI Taxonomy" id="259542"/>
    <lineage>
        <taxon>Eukaryota</taxon>
        <taxon>Metazoa</taxon>
        <taxon>Spiralia</taxon>
        <taxon>Lophotrochozoa</taxon>
        <taxon>Mollusca</taxon>
        <taxon>Gastropoda</taxon>
        <taxon>Heterobranchia</taxon>
        <taxon>Euthyneura</taxon>
        <taxon>Panpulmonata</taxon>
        <taxon>Sacoglossa</taxon>
        <taxon>Placobranchoidea</taxon>
        <taxon>Plakobranchidae</taxon>
        <taxon>Plakobranchus</taxon>
    </lineage>
</organism>
<comment type="caution">
    <text evidence="1">The sequence shown here is derived from an EMBL/GenBank/DDBJ whole genome shotgun (WGS) entry which is preliminary data.</text>
</comment>
<dbReference type="EMBL" id="BLXT01003924">
    <property type="protein sequence ID" value="GFO08011.1"/>
    <property type="molecule type" value="Genomic_DNA"/>
</dbReference>
<accession>A0AAV4AN66</accession>
<keyword evidence="2" id="KW-1185">Reference proteome</keyword>